<accession>A0A9R1XVC5</accession>
<keyword evidence="2" id="KW-1185">Reference proteome</keyword>
<dbReference type="GO" id="GO:0016192">
    <property type="term" value="P:vesicle-mediated transport"/>
    <property type="evidence" value="ECO:0007669"/>
    <property type="project" value="InterPro"/>
</dbReference>
<protein>
    <submittedName>
        <fullName evidence="1">Uncharacterized protein</fullName>
    </submittedName>
</protein>
<proteinExistence type="predicted"/>
<reference evidence="1 2" key="1">
    <citation type="journal article" date="2017" name="Nat. Commun.">
        <title>Genome assembly with in vitro proximity ligation data and whole-genome triplication in lettuce.</title>
        <authorList>
            <person name="Reyes-Chin-Wo S."/>
            <person name="Wang Z."/>
            <person name="Yang X."/>
            <person name="Kozik A."/>
            <person name="Arikit S."/>
            <person name="Song C."/>
            <person name="Xia L."/>
            <person name="Froenicke L."/>
            <person name="Lavelle D.O."/>
            <person name="Truco M.J."/>
            <person name="Xia R."/>
            <person name="Zhu S."/>
            <person name="Xu C."/>
            <person name="Xu H."/>
            <person name="Xu X."/>
            <person name="Cox K."/>
            <person name="Korf I."/>
            <person name="Meyers B.C."/>
            <person name="Michelmore R.W."/>
        </authorList>
    </citation>
    <scope>NUCLEOTIDE SEQUENCE [LARGE SCALE GENOMIC DNA]</scope>
    <source>
        <strain evidence="2">cv. Salinas</strain>
        <tissue evidence="1">Seedlings</tissue>
    </source>
</reference>
<name>A0A9R1XVC5_LACSA</name>
<evidence type="ECO:0000313" key="2">
    <source>
        <dbReference type="Proteomes" id="UP000235145"/>
    </source>
</evidence>
<dbReference type="PANTHER" id="PTHR12894:SF43">
    <property type="entry name" value="VACUOLAR SORTING PROTEIN 3"/>
    <property type="match status" value="1"/>
</dbReference>
<dbReference type="Proteomes" id="UP000235145">
    <property type="component" value="Unassembled WGS sequence"/>
</dbReference>
<comment type="caution">
    <text evidence="1">The sequence shown here is derived from an EMBL/GenBank/DDBJ whole genome shotgun (WGS) entry which is preliminary data.</text>
</comment>
<dbReference type="InterPro" id="IPR032914">
    <property type="entry name" value="Vam6/VPS39/TRAP1"/>
</dbReference>
<organism evidence="1 2">
    <name type="scientific">Lactuca sativa</name>
    <name type="common">Garden lettuce</name>
    <dbReference type="NCBI Taxonomy" id="4236"/>
    <lineage>
        <taxon>Eukaryota</taxon>
        <taxon>Viridiplantae</taxon>
        <taxon>Streptophyta</taxon>
        <taxon>Embryophyta</taxon>
        <taxon>Tracheophyta</taxon>
        <taxon>Spermatophyta</taxon>
        <taxon>Magnoliopsida</taxon>
        <taxon>eudicotyledons</taxon>
        <taxon>Gunneridae</taxon>
        <taxon>Pentapetalae</taxon>
        <taxon>asterids</taxon>
        <taxon>campanulids</taxon>
        <taxon>Asterales</taxon>
        <taxon>Asteraceae</taxon>
        <taxon>Cichorioideae</taxon>
        <taxon>Cichorieae</taxon>
        <taxon>Lactucinae</taxon>
        <taxon>Lactuca</taxon>
    </lineage>
</organism>
<evidence type="ECO:0000313" key="1">
    <source>
        <dbReference type="EMBL" id="KAJ0220607.1"/>
    </source>
</evidence>
<dbReference type="EMBL" id="NBSK02000002">
    <property type="protein sequence ID" value="KAJ0220607.1"/>
    <property type="molecule type" value="Genomic_DNA"/>
</dbReference>
<dbReference type="AlphaFoldDB" id="A0A9R1XVC5"/>
<gene>
    <name evidence="1" type="ORF">LSAT_V11C200063600</name>
</gene>
<sequence>MLYFELCLSKSRYLKDSHEKELTSSVKEGVDTLLIYLYRALNLVVEMESLASSKILVHSRMVEELETLLNESGHLRTLSFLCESKGMSSMALAIWRILARNYSFGFWKDQKQINETSGEAVNIIFGKETPATEASRILNELSDKDLILQHLRWIEKNNVDMIIFDLITNDKTH</sequence>
<dbReference type="PANTHER" id="PTHR12894">
    <property type="entry name" value="CNH DOMAIN CONTAINING"/>
    <property type="match status" value="1"/>
</dbReference>